<feature type="domain" description="A20-type" evidence="5">
    <location>
        <begin position="41"/>
        <end position="75"/>
    </location>
</feature>
<dbReference type="AlphaFoldDB" id="A0A803KB60"/>
<dbReference type="Xenbase" id="XB-GENE-29084247">
    <property type="gene designation" value="LOC100498468"/>
</dbReference>
<dbReference type="InterPro" id="IPR045046">
    <property type="entry name" value="Vps9-like"/>
</dbReference>
<organism evidence="7">
    <name type="scientific">Xenopus tropicalis</name>
    <name type="common">Western clawed frog</name>
    <name type="synonym">Silurana tropicalis</name>
    <dbReference type="NCBI Taxonomy" id="8364"/>
    <lineage>
        <taxon>Eukaryota</taxon>
        <taxon>Metazoa</taxon>
        <taxon>Chordata</taxon>
        <taxon>Craniata</taxon>
        <taxon>Vertebrata</taxon>
        <taxon>Euteleostomi</taxon>
        <taxon>Amphibia</taxon>
        <taxon>Batrachia</taxon>
        <taxon>Anura</taxon>
        <taxon>Pipoidea</taxon>
        <taxon>Pipidae</taxon>
        <taxon>Xenopodinae</taxon>
        <taxon>Xenopus</taxon>
        <taxon>Silurana</taxon>
    </lineage>
</organism>
<protein>
    <submittedName>
        <fullName evidence="7 9">Rab5 GDP/GTP exchange factor</fullName>
    </submittedName>
</protein>
<dbReference type="GO" id="GO:0030139">
    <property type="term" value="C:endocytic vesicle"/>
    <property type="evidence" value="ECO:0000318"/>
    <property type="project" value="GO_Central"/>
</dbReference>
<dbReference type="Proteomes" id="UP000008143">
    <property type="component" value="Chromosome 1"/>
</dbReference>
<evidence type="ECO:0000313" key="9">
    <source>
        <dbReference type="RefSeq" id="XP_031747412.1"/>
    </source>
</evidence>
<dbReference type="SMART" id="SM00259">
    <property type="entry name" value="ZnF_A20"/>
    <property type="match status" value="1"/>
</dbReference>
<gene>
    <name evidence="7 9 10" type="primary">LOC100498468</name>
</gene>
<dbReference type="InterPro" id="IPR037191">
    <property type="entry name" value="VPS9_dom_sf"/>
</dbReference>
<dbReference type="Bgee" id="ENSXETG00000038641">
    <property type="expression patterns" value="Expressed in egg cell and 12 other cell types or tissues"/>
</dbReference>
<dbReference type="SUPFAM" id="SSF109993">
    <property type="entry name" value="VPS9 domain"/>
    <property type="match status" value="1"/>
</dbReference>
<dbReference type="RefSeq" id="XP_031747412.1">
    <property type="nucleotide sequence ID" value="XM_031891552.1"/>
</dbReference>
<dbReference type="Gene3D" id="1.10.246.120">
    <property type="match status" value="1"/>
</dbReference>
<feature type="region of interest" description="Disordered" evidence="4">
    <location>
        <begin position="1"/>
        <end position="24"/>
    </location>
</feature>
<dbReference type="GO" id="GO:0016192">
    <property type="term" value="P:vesicle-mediated transport"/>
    <property type="evidence" value="ECO:0007669"/>
    <property type="project" value="InterPro"/>
</dbReference>
<dbReference type="Pfam" id="PF02204">
    <property type="entry name" value="VPS9"/>
    <property type="match status" value="1"/>
</dbReference>
<dbReference type="AGR" id="Xenbase:XB-GENE-29084247"/>
<dbReference type="InterPro" id="IPR041545">
    <property type="entry name" value="DUF5601"/>
</dbReference>
<dbReference type="SMART" id="SM00167">
    <property type="entry name" value="VPS9"/>
    <property type="match status" value="1"/>
</dbReference>
<dbReference type="PANTHER" id="PTHR23101:SF103">
    <property type="entry name" value="RAB5 GDP_GTP EXCHANGE FACTOR"/>
    <property type="match status" value="1"/>
</dbReference>
<evidence type="ECO:0000259" key="6">
    <source>
        <dbReference type="PROSITE" id="PS51205"/>
    </source>
</evidence>
<dbReference type="GO" id="GO:0008270">
    <property type="term" value="F:zinc ion binding"/>
    <property type="evidence" value="ECO:0007669"/>
    <property type="project" value="UniProtKB-KW"/>
</dbReference>
<keyword evidence="8" id="KW-1185">Reference proteome</keyword>
<name>A0A803KB60_XENTR</name>
<dbReference type="Pfam" id="PF18151">
    <property type="entry name" value="DUF5601"/>
    <property type="match status" value="1"/>
</dbReference>
<dbReference type="GO" id="GO:0003677">
    <property type="term" value="F:DNA binding"/>
    <property type="evidence" value="ECO:0007669"/>
    <property type="project" value="InterPro"/>
</dbReference>
<dbReference type="PROSITE" id="PS51036">
    <property type="entry name" value="ZF_A20"/>
    <property type="match status" value="1"/>
</dbReference>
<evidence type="ECO:0000313" key="10">
    <source>
        <dbReference type="Xenbase" id="XB-GENE-29084247"/>
    </source>
</evidence>
<feature type="domain" description="VPS9" evidence="6">
    <location>
        <begin position="245"/>
        <end position="388"/>
    </location>
</feature>
<evidence type="ECO:0000256" key="1">
    <source>
        <dbReference type="ARBA" id="ARBA00022723"/>
    </source>
</evidence>
<keyword evidence="3" id="KW-0862">Zinc</keyword>
<evidence type="ECO:0000313" key="8">
    <source>
        <dbReference type="Proteomes" id="UP000008143"/>
    </source>
</evidence>
<dbReference type="Pfam" id="PF01754">
    <property type="entry name" value="zf-A20"/>
    <property type="match status" value="1"/>
</dbReference>
<reference evidence="7" key="2">
    <citation type="submission" date="2021-03" db="UniProtKB">
        <authorList>
            <consortium name="Ensembl"/>
        </authorList>
    </citation>
    <scope>IDENTIFICATION</scope>
</reference>
<evidence type="ECO:0000259" key="5">
    <source>
        <dbReference type="PROSITE" id="PS51036"/>
    </source>
</evidence>
<dbReference type="GO" id="GO:0005829">
    <property type="term" value="C:cytosol"/>
    <property type="evidence" value="ECO:0000318"/>
    <property type="project" value="GO_Central"/>
</dbReference>
<dbReference type="GeneTree" id="ENSGT00940000154540"/>
<dbReference type="Gene3D" id="1.20.1050.80">
    <property type="entry name" value="VPS9 domain"/>
    <property type="match status" value="1"/>
</dbReference>
<proteinExistence type="predicted"/>
<accession>A0A803KB60</accession>
<evidence type="ECO:0000256" key="2">
    <source>
        <dbReference type="ARBA" id="ARBA00022771"/>
    </source>
</evidence>
<dbReference type="Gene3D" id="1.20.5.4770">
    <property type="match status" value="1"/>
</dbReference>
<reference evidence="9" key="3">
    <citation type="submission" date="2025-04" db="UniProtKB">
        <authorList>
            <consortium name="RefSeq"/>
        </authorList>
    </citation>
    <scope>IDENTIFICATION</scope>
    <source>
        <strain evidence="9">Nigerian</strain>
        <tissue evidence="9">Liver and blood</tissue>
    </source>
</reference>
<dbReference type="SUPFAM" id="SSF57716">
    <property type="entry name" value="Glucocorticoid receptor-like (DNA-binding domain)"/>
    <property type="match status" value="1"/>
</dbReference>
<evidence type="ECO:0000256" key="3">
    <source>
        <dbReference type="ARBA" id="ARBA00022833"/>
    </source>
</evidence>
<dbReference type="GO" id="GO:0005085">
    <property type="term" value="F:guanyl-nucleotide exchange factor activity"/>
    <property type="evidence" value="ECO:0000318"/>
    <property type="project" value="GO_Central"/>
</dbReference>
<evidence type="ECO:0000313" key="7">
    <source>
        <dbReference type="Ensembl" id="ENSXETP00000117647"/>
    </source>
</evidence>
<evidence type="ECO:0000256" key="4">
    <source>
        <dbReference type="SAM" id="MobiDB-lite"/>
    </source>
</evidence>
<dbReference type="PROSITE" id="PS51205">
    <property type="entry name" value="VPS9"/>
    <property type="match status" value="1"/>
</dbReference>
<sequence>MRSEITMSLAPPKQEPHSSHWGKSPMFLHPQEADLYIQGFVYQPEMCRKNCGYYGNPAWHGYCSRCWIHERQKRQTSPLTDGFRHHTGTLFMKSERENTSDLGQNENTARVVTINTDTMYAQHSQSSYRYFPTTDVTADPRCFIPWSSLESMAKRDFSDFLKALRRPEAQQLNAQCTNLIQRLQNAKNLTPNTMGEQIQDFYHRIADQFPDHMTEERGYFLDNIEKLVMTRLYRSVFCLDGSTDEQKDLLLQRRIKSLKWVTPKMLQVPLDETIVEVKDWTLSAVTAMLEMDSRRAPQDKLTCVSRASNCLFKSIRASKKDPATADDFLSCLIYITLRANPPRLFSNLEYLTRFCNPVRLTTGEWGYCFTNLCCAVSFIENLDASSLSLTQEEFDCLMKQHKTELSTQNSVAQQSTLQQMQHNKKLLAELQHRQDNLIQRAEVLEKELRAWPQLIHGEVKEIIRRYPLDISRTSSQS</sequence>
<reference evidence="7" key="1">
    <citation type="journal article" date="2010" name="Science">
        <title>The genome of the Western clawed frog Xenopus tropicalis.</title>
        <authorList>
            <person name="Hellsten U."/>
            <person name="Harland R.M."/>
            <person name="Gilchrist M.J."/>
            <person name="Hendrix D."/>
            <person name="Jurka J."/>
            <person name="Kapitonov V."/>
            <person name="Ovcharenko I."/>
            <person name="Putnam N.H."/>
            <person name="Shu S."/>
            <person name="Taher L."/>
            <person name="Blitz I.L."/>
            <person name="Blumberg B."/>
            <person name="Dichmann D.S."/>
            <person name="Dubchak I."/>
            <person name="Amaya E."/>
            <person name="Detter J.C."/>
            <person name="Fletcher R."/>
            <person name="Gerhard D.S."/>
            <person name="Goodstein D."/>
            <person name="Graves T."/>
            <person name="Grigoriev I.V."/>
            <person name="Grimwood J."/>
            <person name="Kawashima T."/>
            <person name="Lindquist E."/>
            <person name="Lucas S.M."/>
            <person name="Mead P.E."/>
            <person name="Mitros T."/>
            <person name="Ogino H."/>
            <person name="Ohta Y."/>
            <person name="Poliakov A.V."/>
            <person name="Pollet N."/>
            <person name="Robert J."/>
            <person name="Salamov A."/>
            <person name="Sater A.K."/>
            <person name="Schmutz J."/>
            <person name="Terry A."/>
            <person name="Vize P.D."/>
            <person name="Warren W.C."/>
            <person name="Wells D."/>
            <person name="Wills A."/>
            <person name="Wilson R.K."/>
            <person name="Zimmerman L.B."/>
            <person name="Zorn A.M."/>
            <person name="Grainger R."/>
            <person name="Grammer T."/>
            <person name="Khokha M.K."/>
            <person name="Richardson P.M."/>
            <person name="Rokhsar D.S."/>
        </authorList>
    </citation>
    <scope>NUCLEOTIDE SEQUENCE [LARGE SCALE GENOMIC DNA]</scope>
    <source>
        <strain evidence="7">Nigerian</strain>
    </source>
</reference>
<dbReference type="InterPro" id="IPR003123">
    <property type="entry name" value="VPS9"/>
</dbReference>
<dbReference type="GeneID" id="100498468"/>
<keyword evidence="2" id="KW-0863">Zinc-finger</keyword>
<dbReference type="Ensembl" id="ENSXETT00000117157">
    <property type="protein sequence ID" value="ENSXETP00000117647"/>
    <property type="gene ID" value="ENSXETG00000038641"/>
</dbReference>
<dbReference type="PANTHER" id="PTHR23101">
    <property type="entry name" value="RAB GDP/GTP EXCHANGE FACTOR"/>
    <property type="match status" value="1"/>
</dbReference>
<dbReference type="GO" id="GO:0031267">
    <property type="term" value="F:small GTPase binding"/>
    <property type="evidence" value="ECO:0000318"/>
    <property type="project" value="GO_Central"/>
</dbReference>
<dbReference type="OMA" id="TMEAYHA"/>
<keyword evidence="1" id="KW-0479">Metal-binding</keyword>
<dbReference type="OrthoDB" id="300289at2759"/>
<dbReference type="InterPro" id="IPR002653">
    <property type="entry name" value="Znf_A20"/>
</dbReference>